<keyword evidence="4 6" id="KW-0807">Transducer</keyword>
<keyword evidence="7" id="KW-1133">Transmembrane helix</keyword>
<feature type="domain" description="Methyl-accepting transducer" evidence="8">
    <location>
        <begin position="278"/>
        <end position="514"/>
    </location>
</feature>
<evidence type="ECO:0000256" key="4">
    <source>
        <dbReference type="ARBA" id="ARBA00023224"/>
    </source>
</evidence>
<dbReference type="SMART" id="SM00304">
    <property type="entry name" value="HAMP"/>
    <property type="match status" value="1"/>
</dbReference>
<gene>
    <name evidence="10" type="ORF">EJP82_10830</name>
</gene>
<keyword evidence="7" id="KW-0812">Transmembrane</keyword>
<keyword evidence="11" id="KW-1185">Reference proteome</keyword>
<dbReference type="RefSeq" id="WP_127192061.1">
    <property type="nucleotide sequence ID" value="NZ_RZNY01000007.1"/>
</dbReference>
<dbReference type="PANTHER" id="PTHR32089">
    <property type="entry name" value="METHYL-ACCEPTING CHEMOTAXIS PROTEIN MCPB"/>
    <property type="match status" value="1"/>
</dbReference>
<dbReference type="GO" id="GO:0007165">
    <property type="term" value="P:signal transduction"/>
    <property type="evidence" value="ECO:0007669"/>
    <property type="project" value="UniProtKB-KW"/>
</dbReference>
<dbReference type="SMART" id="SM00283">
    <property type="entry name" value="MA"/>
    <property type="match status" value="1"/>
</dbReference>
<dbReference type="SUPFAM" id="SSF58104">
    <property type="entry name" value="Methyl-accepting chemotaxis protein (MCP) signaling domain"/>
    <property type="match status" value="1"/>
</dbReference>
<sequence length="564" mass="61345">MGFAKKITATVIGILMLVGALIGVFSYQTAQRQVYESVGIEVVGCANITTGLVTPSDIEKLAAGDSSDLAKIEEQLNWTVDHKSLFKEVFILSLDGKILAADQHLKQRGYSAGQAFYFDQADKDMITTMKHTVYSKVYTYDGVDLLTGYGPIYKDHDPNKEIIALMAINFDASIIHDRTWEIITLPFIIGAIVFLIAAIVLYFLIHWMIRPIEKLSTQVNQVAKGDLTVQPLSLNSKDEVGRLARDFGNMTVSLRELITEVNDMSLQVSSSSQQLSASTMQTGKASEQTALITQELAQGAEQQLRSLEEGSKALQEMAQFITQIAQNAQNVSQAAQTSSSASQQGSHSIKLTVEQMSTMEEKILLLSNNVQELSSHSKEIQSILDIITGISAETHLLAINAAIEAAHAGEQGSGFAVVASSVRKLAERSTESAKQIATLIDFTLNKMEQTSDTMDEAAKEVAHGTQLVRSVGESLTEIESSSEYTAKAINKLSGTVRHLSTNSELLVQSIEKIVEVANETTDNAQSMSAASEEQLASMQEVDASASFLSSLSDKLQTLIERFKV</sequence>
<evidence type="ECO:0000256" key="1">
    <source>
        <dbReference type="ARBA" id="ARBA00004236"/>
    </source>
</evidence>
<keyword evidence="3 7" id="KW-0472">Membrane</keyword>
<dbReference type="Proteomes" id="UP000279446">
    <property type="component" value="Unassembled WGS sequence"/>
</dbReference>
<evidence type="ECO:0000256" key="3">
    <source>
        <dbReference type="ARBA" id="ARBA00023136"/>
    </source>
</evidence>
<accession>A0A3S1BPU3</accession>
<comment type="similarity">
    <text evidence="5">Belongs to the methyl-accepting chemotaxis (MCP) protein family.</text>
</comment>
<evidence type="ECO:0000259" key="9">
    <source>
        <dbReference type="PROSITE" id="PS50885"/>
    </source>
</evidence>
<feature type="transmembrane region" description="Helical" evidence="7">
    <location>
        <begin position="183"/>
        <end position="205"/>
    </location>
</feature>
<dbReference type="Gene3D" id="6.10.340.10">
    <property type="match status" value="1"/>
</dbReference>
<dbReference type="EMBL" id="RZNY01000007">
    <property type="protein sequence ID" value="RUT46725.1"/>
    <property type="molecule type" value="Genomic_DNA"/>
</dbReference>
<dbReference type="GO" id="GO:0005886">
    <property type="term" value="C:plasma membrane"/>
    <property type="evidence" value="ECO:0007669"/>
    <property type="project" value="UniProtKB-SubCell"/>
</dbReference>
<comment type="subcellular location">
    <subcellularLocation>
        <location evidence="1">Cell membrane</location>
    </subcellularLocation>
</comment>
<evidence type="ECO:0000256" key="6">
    <source>
        <dbReference type="PROSITE-ProRule" id="PRU00284"/>
    </source>
</evidence>
<dbReference type="Gene3D" id="1.10.287.950">
    <property type="entry name" value="Methyl-accepting chemotaxis protein"/>
    <property type="match status" value="1"/>
</dbReference>
<dbReference type="PROSITE" id="PS50111">
    <property type="entry name" value="CHEMOTAXIS_TRANSDUC_2"/>
    <property type="match status" value="1"/>
</dbReference>
<feature type="transmembrane region" description="Helical" evidence="7">
    <location>
        <begin position="7"/>
        <end position="27"/>
    </location>
</feature>
<dbReference type="PROSITE" id="PS50885">
    <property type="entry name" value="HAMP"/>
    <property type="match status" value="1"/>
</dbReference>
<name>A0A3S1BPU3_9BACL</name>
<dbReference type="OrthoDB" id="2513043at2"/>
<dbReference type="InterPro" id="IPR003660">
    <property type="entry name" value="HAMP_dom"/>
</dbReference>
<dbReference type="InterPro" id="IPR004089">
    <property type="entry name" value="MCPsignal_dom"/>
</dbReference>
<evidence type="ECO:0000256" key="5">
    <source>
        <dbReference type="ARBA" id="ARBA00029447"/>
    </source>
</evidence>
<dbReference type="PANTHER" id="PTHR32089:SF112">
    <property type="entry name" value="LYSOZYME-LIKE PROTEIN-RELATED"/>
    <property type="match status" value="1"/>
</dbReference>
<keyword evidence="2" id="KW-1003">Cell membrane</keyword>
<comment type="caution">
    <text evidence="10">The sequence shown here is derived from an EMBL/GenBank/DDBJ whole genome shotgun (WGS) entry which is preliminary data.</text>
</comment>
<dbReference type="Pfam" id="PF00015">
    <property type="entry name" value="MCPsignal"/>
    <property type="match status" value="1"/>
</dbReference>
<evidence type="ECO:0000256" key="7">
    <source>
        <dbReference type="SAM" id="Phobius"/>
    </source>
</evidence>
<protein>
    <submittedName>
        <fullName evidence="10">HAMP domain-containing protein</fullName>
    </submittedName>
</protein>
<reference evidence="10 11" key="1">
    <citation type="submission" date="2018-12" db="EMBL/GenBank/DDBJ databases">
        <authorList>
            <person name="Sun L."/>
            <person name="Chen Z."/>
        </authorList>
    </citation>
    <scope>NUCLEOTIDE SEQUENCE [LARGE SCALE GENOMIC DNA]</scope>
    <source>
        <strain evidence="10 11">DSM 15890</strain>
    </source>
</reference>
<evidence type="ECO:0000313" key="11">
    <source>
        <dbReference type="Proteomes" id="UP000279446"/>
    </source>
</evidence>
<proteinExistence type="inferred from homology"/>
<feature type="domain" description="HAMP" evidence="9">
    <location>
        <begin position="206"/>
        <end position="259"/>
    </location>
</feature>
<organism evidence="10 11">
    <name type="scientific">Paenibacillus anaericanus</name>
    <dbReference type="NCBI Taxonomy" id="170367"/>
    <lineage>
        <taxon>Bacteria</taxon>
        <taxon>Bacillati</taxon>
        <taxon>Bacillota</taxon>
        <taxon>Bacilli</taxon>
        <taxon>Bacillales</taxon>
        <taxon>Paenibacillaceae</taxon>
        <taxon>Paenibacillus</taxon>
    </lineage>
</organism>
<dbReference type="CDD" id="cd06225">
    <property type="entry name" value="HAMP"/>
    <property type="match status" value="1"/>
</dbReference>
<evidence type="ECO:0000256" key="2">
    <source>
        <dbReference type="ARBA" id="ARBA00022475"/>
    </source>
</evidence>
<evidence type="ECO:0000259" key="8">
    <source>
        <dbReference type="PROSITE" id="PS50111"/>
    </source>
</evidence>
<evidence type="ECO:0000313" key="10">
    <source>
        <dbReference type="EMBL" id="RUT46725.1"/>
    </source>
</evidence>
<dbReference type="AlphaFoldDB" id="A0A3S1BPU3"/>
<dbReference type="Pfam" id="PF00672">
    <property type="entry name" value="HAMP"/>
    <property type="match status" value="1"/>
</dbReference>